<comment type="caution">
    <text evidence="2">The sequence shown here is derived from an EMBL/GenBank/DDBJ whole genome shotgun (WGS) entry which is preliminary data.</text>
</comment>
<evidence type="ECO:0000313" key="3">
    <source>
        <dbReference type="Proteomes" id="UP001193734"/>
    </source>
</evidence>
<keyword evidence="2" id="KW-0858">Xylan degradation</keyword>
<sequence length="323" mass="35118">MKRILTLTVMLLAGVFISVIPSIAQQGVKEELLKYGDMDHWVIRNIHESAIIGGKTKTLYEVGPDKTIEGNKAYTNLGGSPWGTSNVMAKVMGVVKTNCSVIRAKRDNGYCAKLTTHIESVRVLGLMNIKVLAAGSLYLGDMAEPVTGTKEGPKNLNWGIPFTGRPKALKFDYKVLVPGDRNRIKQTGFSSKSTVLGQDYAVAVFVLQKRSEDANGNITAKRVGTMVVKYGKTTDGWVNGATYKIHYGDITKMIGYDAELMGLRNGDYARNSKGKSVSVVETGWAKADECPTHMALQFASSHGGAYIGTPGNTLWVDNVKLVY</sequence>
<dbReference type="EMBL" id="JABKKE010000007">
    <property type="protein sequence ID" value="NPE13812.1"/>
    <property type="molecule type" value="Genomic_DNA"/>
</dbReference>
<protein>
    <submittedName>
        <fullName evidence="2">Glycoside hydrolase xylanase</fullName>
    </submittedName>
</protein>
<dbReference type="GeneID" id="82157240"/>
<keyword evidence="2" id="KW-0326">Glycosidase</keyword>
<feature type="domain" description="Putative carbohydrate metabolism" evidence="1">
    <location>
        <begin position="80"/>
        <end position="181"/>
    </location>
</feature>
<keyword evidence="2" id="KW-0624">Polysaccharide degradation</keyword>
<organism evidence="2 3">
    <name type="scientific">Xylanibacter rodentium</name>
    <dbReference type="NCBI Taxonomy" id="2736289"/>
    <lineage>
        <taxon>Bacteria</taxon>
        <taxon>Pseudomonadati</taxon>
        <taxon>Bacteroidota</taxon>
        <taxon>Bacteroidia</taxon>
        <taxon>Bacteroidales</taxon>
        <taxon>Prevotellaceae</taxon>
        <taxon>Xylanibacter</taxon>
    </lineage>
</organism>
<dbReference type="InterPro" id="IPR038653">
    <property type="entry name" value="Put_CMD_sf"/>
</dbReference>
<keyword evidence="3" id="KW-1185">Reference proteome</keyword>
<keyword evidence="2" id="KW-0119">Carbohydrate metabolism</keyword>
<name>A0ABX2ASU7_9BACT</name>
<dbReference type="Gene3D" id="2.60.120.890">
    <property type="entry name" value="BT2081, beta-jelly-roll domain"/>
    <property type="match status" value="1"/>
</dbReference>
<dbReference type="RefSeq" id="WP_172175350.1">
    <property type="nucleotide sequence ID" value="NZ_CASGIA010000009.1"/>
</dbReference>
<dbReference type="Pfam" id="PF13201">
    <property type="entry name" value="PCMD"/>
    <property type="match status" value="1"/>
</dbReference>
<evidence type="ECO:0000259" key="1">
    <source>
        <dbReference type="Pfam" id="PF13201"/>
    </source>
</evidence>
<gene>
    <name evidence="2" type="ORF">HPS55_05630</name>
</gene>
<dbReference type="InterPro" id="IPR025112">
    <property type="entry name" value="PCMD"/>
</dbReference>
<reference evidence="2 3" key="1">
    <citation type="submission" date="2020-05" db="EMBL/GenBank/DDBJ databases">
        <title>Distinct polysaccharide utilization as determinants for interspecies competition between intestinal Prevotella spp.</title>
        <authorList>
            <person name="Galvez E.J.C."/>
            <person name="Iljazovic A."/>
            <person name="Strowig T."/>
        </authorList>
    </citation>
    <scope>NUCLEOTIDE SEQUENCE [LARGE SCALE GENOMIC DNA]</scope>
    <source>
        <strain evidence="2 3">PROD</strain>
    </source>
</reference>
<accession>A0ABX2ASU7</accession>
<dbReference type="GO" id="GO:0016798">
    <property type="term" value="F:hydrolase activity, acting on glycosyl bonds"/>
    <property type="evidence" value="ECO:0007669"/>
    <property type="project" value="UniProtKB-KW"/>
</dbReference>
<proteinExistence type="predicted"/>
<keyword evidence="2" id="KW-0378">Hydrolase</keyword>
<dbReference type="Proteomes" id="UP001193734">
    <property type="component" value="Unassembled WGS sequence"/>
</dbReference>
<dbReference type="GO" id="GO:0045493">
    <property type="term" value="P:xylan catabolic process"/>
    <property type="evidence" value="ECO:0007669"/>
    <property type="project" value="UniProtKB-KW"/>
</dbReference>
<evidence type="ECO:0000313" key="2">
    <source>
        <dbReference type="EMBL" id="NPE13812.1"/>
    </source>
</evidence>